<evidence type="ECO:0000256" key="1">
    <source>
        <dbReference type="SAM" id="MobiDB-lite"/>
    </source>
</evidence>
<evidence type="ECO:0000313" key="4">
    <source>
        <dbReference type="EMBL" id="CAF3872616.1"/>
    </source>
</evidence>
<evidence type="ECO:0000313" key="5">
    <source>
        <dbReference type="Proteomes" id="UP000663868"/>
    </source>
</evidence>
<name>A0A819FTI2_9BILA</name>
<dbReference type="Proteomes" id="UP000663868">
    <property type="component" value="Unassembled WGS sequence"/>
</dbReference>
<gene>
    <name evidence="4" type="ORF">KXQ929_LOCUS21297</name>
    <name evidence="3" type="ORF">OKA104_LOCUS19130</name>
    <name evidence="2" type="ORF">OXD698_LOCUS18824</name>
</gene>
<reference evidence="4" key="1">
    <citation type="submission" date="2021-02" db="EMBL/GenBank/DDBJ databases">
        <authorList>
            <person name="Nowell W R."/>
        </authorList>
    </citation>
    <scope>NUCLEOTIDE SEQUENCE</scope>
</reference>
<dbReference type="AlphaFoldDB" id="A0A819FTI2"/>
<dbReference type="EMBL" id="CAJOAZ010001409">
    <property type="protein sequence ID" value="CAF3810893.1"/>
    <property type="molecule type" value="Genomic_DNA"/>
</dbReference>
<protein>
    <submittedName>
        <fullName evidence="4">Uncharacterized protein</fullName>
    </submittedName>
</protein>
<organism evidence="4 5">
    <name type="scientific">Adineta steineri</name>
    <dbReference type="NCBI Taxonomy" id="433720"/>
    <lineage>
        <taxon>Eukaryota</taxon>
        <taxon>Metazoa</taxon>
        <taxon>Spiralia</taxon>
        <taxon>Gnathifera</taxon>
        <taxon>Rotifera</taxon>
        <taxon>Eurotatoria</taxon>
        <taxon>Bdelloidea</taxon>
        <taxon>Adinetida</taxon>
        <taxon>Adinetidae</taxon>
        <taxon>Adineta</taxon>
    </lineage>
</organism>
<evidence type="ECO:0000313" key="2">
    <source>
        <dbReference type="EMBL" id="CAF3810893.1"/>
    </source>
</evidence>
<proteinExistence type="predicted"/>
<feature type="compositionally biased region" description="Polar residues" evidence="1">
    <location>
        <begin position="1"/>
        <end position="31"/>
    </location>
</feature>
<evidence type="ECO:0000313" key="3">
    <source>
        <dbReference type="EMBL" id="CAF3812175.1"/>
    </source>
</evidence>
<dbReference type="Proteomes" id="UP000663844">
    <property type="component" value="Unassembled WGS sequence"/>
</dbReference>
<dbReference type="EMBL" id="CAJOAY010001218">
    <property type="protein sequence ID" value="CAF3812175.1"/>
    <property type="molecule type" value="Genomic_DNA"/>
</dbReference>
<sequence length="143" mass="15785">MGAATSSNTKRYSDKFNSNIYSTPPKSNNGGKLNRVVQLQCDPRSPTGNGISRTPIQIDSQLPIAPLKLYNHVIPHIVGPDLILPEVIDDSNQENEIRHRQQKLDIVGHDTKRSSGIEPSLDPTKVLTTLMANHNGQLPPYQL</sequence>
<comment type="caution">
    <text evidence="4">The sequence shown here is derived from an EMBL/GenBank/DDBJ whole genome shotgun (WGS) entry which is preliminary data.</text>
</comment>
<feature type="region of interest" description="Disordered" evidence="1">
    <location>
        <begin position="1"/>
        <end position="33"/>
    </location>
</feature>
<accession>A0A819FTI2</accession>
<dbReference type="Proteomes" id="UP000663881">
    <property type="component" value="Unassembled WGS sequence"/>
</dbReference>
<dbReference type="EMBL" id="CAJOBB010001550">
    <property type="protein sequence ID" value="CAF3872616.1"/>
    <property type="molecule type" value="Genomic_DNA"/>
</dbReference>